<feature type="active site" description="Proton acceptor" evidence="7">
    <location>
        <position position="422"/>
    </location>
</feature>
<evidence type="ECO:0000256" key="10">
    <source>
        <dbReference type="SAM" id="MobiDB-lite"/>
    </source>
</evidence>
<evidence type="ECO:0000256" key="9">
    <source>
        <dbReference type="RuleBase" id="RU000672"/>
    </source>
</evidence>
<evidence type="ECO:0000256" key="3">
    <source>
        <dbReference type="ARBA" id="ARBA00022723"/>
    </source>
</evidence>
<evidence type="ECO:0000259" key="13">
    <source>
        <dbReference type="Pfam" id="PF09248"/>
    </source>
</evidence>
<dbReference type="InterPro" id="IPR000269">
    <property type="entry name" value="Cu_amine_oxidase"/>
</dbReference>
<dbReference type="EC" id="1.4.3.-" evidence="9"/>
<evidence type="ECO:0000256" key="2">
    <source>
        <dbReference type="ARBA" id="ARBA00007983"/>
    </source>
</evidence>
<dbReference type="PRINTS" id="PR00766">
    <property type="entry name" value="CUDAOXIDASE"/>
</dbReference>
<comment type="cofactor">
    <cofactor evidence="9">
        <name>Cu cation</name>
        <dbReference type="ChEBI" id="CHEBI:23378"/>
    </cofactor>
    <text evidence="9">Contains 1 topaquinone per subunit.</text>
</comment>
<evidence type="ECO:0000313" key="14">
    <source>
        <dbReference type="EMBL" id="KZT44185.1"/>
    </source>
</evidence>
<accession>A0A166IXY5</accession>
<dbReference type="InterPro" id="IPR016182">
    <property type="entry name" value="Cu_amine_oxidase_N-reg"/>
</dbReference>
<evidence type="ECO:0000256" key="8">
    <source>
        <dbReference type="PIRSR" id="PIRSR600269-51"/>
    </source>
</evidence>
<evidence type="ECO:0000256" key="4">
    <source>
        <dbReference type="ARBA" id="ARBA00022772"/>
    </source>
</evidence>
<feature type="transmembrane region" description="Helical" evidence="11">
    <location>
        <begin position="30"/>
        <end position="51"/>
    </location>
</feature>
<dbReference type="Pfam" id="PF09248">
    <property type="entry name" value="DUF1965"/>
    <property type="match status" value="1"/>
</dbReference>
<sequence>MSSISREGYEPLKTTEKEVEESVSPQRRKLGLPSIHVVLLYATLLAGIFLYSRPTRDTTFAEQSTSTSSLEQCMDTSPIPAKINKENLWASLSVPEAVQIRSWLSKEERGFNLTSSDVADFNENYIYLIEAYRPPKSEALAYLDEEAKAPQRYARATIHHGYMDPPTIKDYIIGPLPISKETSLRELTEIYHRDIPFNARGFARAAEMTGFILNFTAPLAEVTQDIFGGVALGLPNDTLVAGMSGPFSYDGSFRRMWMTWRVSAPGPWLHPLNFFQYIDVSGTDRSQWKVLKVVYNYQVFDSIDDFIGAWRNKTLERIPYPEQGDRSWSTRKRLTSYPRELDDRAGPRSVSFNGLRFKVDREKQFVTWMGWQMFLGFDRDMGLSLWDIRFRGERIVYELVPQEAMAQYAGNDPFQATTAWLDRYFGMGSSVRDMLPGYDCPHESVYLPAVVHTPSGSLTRERAICVFEQDSGRPLTRHMGYLEGEFGAVKGYVLTVRSIATVGNYDYIFDYMFQLDGTLEVRVSASGYLQGGYWDERQLGYGARIRNTTMGSLHDHVINFKVDLDVAGLKNSLLNTSTSIQQVEQPWFDEDWGNLVTQQYITREFIDNEDNAKLKYPQNFQGGYSFVNRNRKNAWGIERGYSIHPGLSPIHNTVVGSKRLENNANWARYNLAVTKRKETEPSSSSMWNMNLPGNPVVDFHKFFDGESLDQEDLVAWINVGMHHLPQAEDAPNTRTNLAASSFYLTPLNYFDSDVSMEAANAILLSHPKTLGGEFEYDDYNVKAKYCSPPPLPPFDYSGLNIYDLKGEKTEALLAEELRKEAELYHRIMLEA</sequence>
<proteinExistence type="inferred from homology"/>
<feature type="region of interest" description="Disordered" evidence="10">
    <location>
        <begin position="1"/>
        <end position="25"/>
    </location>
</feature>
<dbReference type="GO" id="GO:0005886">
    <property type="term" value="C:plasma membrane"/>
    <property type="evidence" value="ECO:0007669"/>
    <property type="project" value="TreeGrafter"/>
</dbReference>
<dbReference type="Gene3D" id="2.70.98.20">
    <property type="entry name" value="Copper amine oxidase, catalytic domain"/>
    <property type="match status" value="1"/>
</dbReference>
<feature type="active site" description="Schiff-base intermediate with substrate; via topaquinone" evidence="7">
    <location>
        <position position="505"/>
    </location>
</feature>
<gene>
    <name evidence="14" type="ORF">SISSUDRAFT_977238</name>
</gene>
<dbReference type="InterPro" id="IPR015798">
    <property type="entry name" value="Cu_amine_oxidase_C"/>
</dbReference>
<dbReference type="InterPro" id="IPR015328">
    <property type="entry name" value="DUF1965"/>
</dbReference>
<evidence type="ECO:0000259" key="12">
    <source>
        <dbReference type="Pfam" id="PF01179"/>
    </source>
</evidence>
<comment type="cofactor">
    <cofactor evidence="1">
        <name>Cu cation</name>
        <dbReference type="ChEBI" id="CHEBI:23378"/>
    </cofactor>
</comment>
<dbReference type="Proteomes" id="UP000076798">
    <property type="component" value="Unassembled WGS sequence"/>
</dbReference>
<keyword evidence="15" id="KW-1185">Reference proteome</keyword>
<organism evidence="14 15">
    <name type="scientific">Sistotremastrum suecicum HHB10207 ss-3</name>
    <dbReference type="NCBI Taxonomy" id="1314776"/>
    <lineage>
        <taxon>Eukaryota</taxon>
        <taxon>Fungi</taxon>
        <taxon>Dikarya</taxon>
        <taxon>Basidiomycota</taxon>
        <taxon>Agaricomycotina</taxon>
        <taxon>Agaricomycetes</taxon>
        <taxon>Sistotremastrales</taxon>
        <taxon>Sistotremastraceae</taxon>
        <taxon>Sistotremastrum</taxon>
    </lineage>
</organism>
<comment type="similarity">
    <text evidence="2 9">Belongs to the copper/topaquinone oxidase family.</text>
</comment>
<keyword evidence="5 9" id="KW-0560">Oxidoreductase</keyword>
<dbReference type="PANTHER" id="PTHR10638:SF20">
    <property type="entry name" value="AMINE OXIDASE"/>
    <property type="match status" value="1"/>
</dbReference>
<evidence type="ECO:0000256" key="7">
    <source>
        <dbReference type="PIRSR" id="PIRSR600269-50"/>
    </source>
</evidence>
<evidence type="ECO:0000256" key="5">
    <source>
        <dbReference type="ARBA" id="ARBA00023002"/>
    </source>
</evidence>
<keyword evidence="11" id="KW-1133">Transmembrane helix</keyword>
<dbReference type="GO" id="GO:0008131">
    <property type="term" value="F:primary methylamine oxidase activity"/>
    <property type="evidence" value="ECO:0007669"/>
    <property type="project" value="InterPro"/>
</dbReference>
<dbReference type="GO" id="GO:0048038">
    <property type="term" value="F:quinone binding"/>
    <property type="evidence" value="ECO:0007669"/>
    <property type="project" value="InterPro"/>
</dbReference>
<dbReference type="Pfam" id="PF01179">
    <property type="entry name" value="Cu_amine_oxid"/>
    <property type="match status" value="1"/>
</dbReference>
<keyword evidence="11" id="KW-0472">Membrane</keyword>
<feature type="domain" description="DUF1965" evidence="13">
    <location>
        <begin position="269"/>
        <end position="325"/>
    </location>
</feature>
<dbReference type="PANTHER" id="PTHR10638">
    <property type="entry name" value="COPPER AMINE OXIDASE"/>
    <property type="match status" value="1"/>
</dbReference>
<feature type="domain" description="Copper amine oxidase catalytic" evidence="12">
    <location>
        <begin position="348"/>
        <end position="755"/>
    </location>
</feature>
<name>A0A166IXY5_9AGAM</name>
<keyword evidence="6 9" id="KW-0186">Copper</keyword>
<keyword evidence="4 7" id="KW-0801">TPQ</keyword>
<dbReference type="InterPro" id="IPR036460">
    <property type="entry name" value="Cu_amine_oxidase_C_sf"/>
</dbReference>
<feature type="modified residue" description="2',4',5'-topaquinone" evidence="8">
    <location>
        <position position="505"/>
    </location>
</feature>
<evidence type="ECO:0000256" key="11">
    <source>
        <dbReference type="SAM" id="Phobius"/>
    </source>
</evidence>
<dbReference type="AlphaFoldDB" id="A0A166IXY5"/>
<comment type="PTM">
    <text evidence="8 9">Topaquinone (TPQ) is generated by copper-dependent autoxidation of a specific tyrosyl residue.</text>
</comment>
<protein>
    <recommendedName>
        <fullName evidence="9">Amine oxidase</fullName>
        <ecNumber evidence="9">1.4.3.-</ecNumber>
    </recommendedName>
</protein>
<keyword evidence="11" id="KW-0812">Transmembrane</keyword>
<feature type="compositionally biased region" description="Basic and acidic residues" evidence="10">
    <location>
        <begin position="7"/>
        <end position="17"/>
    </location>
</feature>
<evidence type="ECO:0000313" key="15">
    <source>
        <dbReference type="Proteomes" id="UP000076798"/>
    </source>
</evidence>
<evidence type="ECO:0000256" key="1">
    <source>
        <dbReference type="ARBA" id="ARBA00001935"/>
    </source>
</evidence>
<dbReference type="SUPFAM" id="SSF54416">
    <property type="entry name" value="Amine oxidase N-terminal region"/>
    <property type="match status" value="2"/>
</dbReference>
<dbReference type="Gene3D" id="3.10.450.40">
    <property type="match status" value="2"/>
</dbReference>
<reference evidence="14 15" key="1">
    <citation type="journal article" date="2016" name="Mol. Biol. Evol.">
        <title>Comparative Genomics of Early-Diverging Mushroom-Forming Fungi Provides Insights into the Origins of Lignocellulose Decay Capabilities.</title>
        <authorList>
            <person name="Nagy L.G."/>
            <person name="Riley R."/>
            <person name="Tritt A."/>
            <person name="Adam C."/>
            <person name="Daum C."/>
            <person name="Floudas D."/>
            <person name="Sun H."/>
            <person name="Yadav J.S."/>
            <person name="Pangilinan J."/>
            <person name="Larsson K.H."/>
            <person name="Matsuura K."/>
            <person name="Barry K."/>
            <person name="Labutti K."/>
            <person name="Kuo R."/>
            <person name="Ohm R.A."/>
            <person name="Bhattacharya S.S."/>
            <person name="Shirouzu T."/>
            <person name="Yoshinaga Y."/>
            <person name="Martin F.M."/>
            <person name="Grigoriev I.V."/>
            <person name="Hibbett D.S."/>
        </authorList>
    </citation>
    <scope>NUCLEOTIDE SEQUENCE [LARGE SCALE GENOMIC DNA]</scope>
    <source>
        <strain evidence="14 15">HHB10207 ss-3</strain>
    </source>
</reference>
<dbReference type="GO" id="GO:0009308">
    <property type="term" value="P:amine metabolic process"/>
    <property type="evidence" value="ECO:0007669"/>
    <property type="project" value="UniProtKB-UniRule"/>
</dbReference>
<keyword evidence="3 9" id="KW-0479">Metal-binding</keyword>
<dbReference type="STRING" id="1314776.A0A166IXY5"/>
<dbReference type="OrthoDB" id="3341590at2759"/>
<dbReference type="SUPFAM" id="SSF49998">
    <property type="entry name" value="Amine oxidase catalytic domain"/>
    <property type="match status" value="1"/>
</dbReference>
<dbReference type="EMBL" id="KV428005">
    <property type="protein sequence ID" value="KZT44185.1"/>
    <property type="molecule type" value="Genomic_DNA"/>
</dbReference>
<dbReference type="GO" id="GO:0005507">
    <property type="term" value="F:copper ion binding"/>
    <property type="evidence" value="ECO:0007669"/>
    <property type="project" value="InterPro"/>
</dbReference>
<evidence type="ECO:0000256" key="6">
    <source>
        <dbReference type="ARBA" id="ARBA00023008"/>
    </source>
</evidence>